<dbReference type="AlphaFoldDB" id="Q46L63"/>
<gene>
    <name evidence="1" type="ordered locus">PMN2A_0273</name>
</gene>
<dbReference type="STRING" id="59920.PMN2A_0273"/>
<dbReference type="EMBL" id="CP000095">
    <property type="protein sequence ID" value="AAZ57765.1"/>
    <property type="molecule type" value="Genomic_DNA"/>
</dbReference>
<reference evidence="1 2" key="1">
    <citation type="journal article" date="2007" name="PLoS Genet.">
        <title>Patterns and implications of gene gain and loss in the evolution of Prochlorococcus.</title>
        <authorList>
            <person name="Kettler G.C."/>
            <person name="Martiny A.C."/>
            <person name="Huang K."/>
            <person name="Zucker J."/>
            <person name="Coleman M.L."/>
            <person name="Rodrigue S."/>
            <person name="Chen F."/>
            <person name="Lapidus A."/>
            <person name="Ferriera S."/>
            <person name="Johnson J."/>
            <person name="Steglich C."/>
            <person name="Church G.M."/>
            <person name="Richardson P."/>
            <person name="Chisholm S.W."/>
        </authorList>
    </citation>
    <scope>NUCLEOTIDE SEQUENCE [LARGE SCALE GENOMIC DNA]</scope>
    <source>
        <strain evidence="1 2">NATL2A</strain>
    </source>
</reference>
<dbReference type="RefSeq" id="WP_011293807.1">
    <property type="nucleotide sequence ID" value="NC_007335.2"/>
</dbReference>
<evidence type="ECO:0000313" key="2">
    <source>
        <dbReference type="Proteomes" id="UP000002535"/>
    </source>
</evidence>
<dbReference type="Proteomes" id="UP000002535">
    <property type="component" value="Chromosome"/>
</dbReference>
<proteinExistence type="predicted"/>
<keyword evidence="2" id="KW-1185">Reference proteome</keyword>
<dbReference type="OrthoDB" id="540458at2"/>
<dbReference type="PhylomeDB" id="Q46L63"/>
<protein>
    <submittedName>
        <fullName evidence="1">Uncharacterized protein</fullName>
    </submittedName>
</protein>
<organism evidence="1 2">
    <name type="scientific">Prochlorococcus marinus (strain NATL2A)</name>
    <dbReference type="NCBI Taxonomy" id="59920"/>
    <lineage>
        <taxon>Bacteria</taxon>
        <taxon>Bacillati</taxon>
        <taxon>Cyanobacteriota</taxon>
        <taxon>Cyanophyceae</taxon>
        <taxon>Synechococcales</taxon>
        <taxon>Prochlorococcaceae</taxon>
        <taxon>Prochlorococcus</taxon>
    </lineage>
</organism>
<dbReference type="HOGENOM" id="CLU_1720727_0_0_3"/>
<sequence>MSCYIEKNRSPRKKNIVEFIEFIDRTEVEIIRMIEKAGYKTAENTKLCLLGENYVGFFNRVKKEIIICTNNAKNREGYTHLRKKNKDVFERTALHIKKALRHEAVHVAQECNNGKLLKIDRKLSMNPSKINAFNGSIRISREEEKERQAYILEDKPRLVKNELLKYCL</sequence>
<evidence type="ECO:0000313" key="1">
    <source>
        <dbReference type="EMBL" id="AAZ57765.1"/>
    </source>
</evidence>
<dbReference type="KEGG" id="pmn:PMN2A_0273"/>
<accession>Q46L63</accession>
<name>Q46L63_PROMT</name>